<dbReference type="RefSeq" id="WP_090049927.1">
    <property type="nucleotide sequence ID" value="NZ_FNCC01000006.1"/>
</dbReference>
<accession>A0A1G7SIQ5</accession>
<dbReference type="STRING" id="200378.SAMN05216553_106285"/>
<gene>
    <name evidence="2" type="ORF">SAMN05216553_106285</name>
</gene>
<reference evidence="3" key="1">
    <citation type="submission" date="2016-10" db="EMBL/GenBank/DDBJ databases">
        <authorList>
            <person name="Varghese N."/>
            <person name="Submissions S."/>
        </authorList>
    </citation>
    <scope>NUCLEOTIDE SEQUENCE [LARGE SCALE GENOMIC DNA]</scope>
    <source>
        <strain evidence="3">CGMCC 4.3506</strain>
    </source>
</reference>
<feature type="chain" id="PRO_5011500791" description="DUF4352 domain-containing protein" evidence="1">
    <location>
        <begin position="26"/>
        <end position="175"/>
    </location>
</feature>
<sequence length="175" mass="17959">MKFAKTAAGLCLLLAVAGCAGPSVADAPKDDLTVEQRAETPSASNVAPFGTQRVWASGLSVVVSAPRSLTPSETAIPPAGRTAVFTITIYNGSKTPYRTSQLSVRATADDSPAAELVDSVQGLDGLDAAVAEVPAGRDTQIQLAFAVPQQPVRIRLTIQPGGQGQDAPTVYEGKA</sequence>
<proteinExistence type="predicted"/>
<evidence type="ECO:0000313" key="3">
    <source>
        <dbReference type="Proteomes" id="UP000199623"/>
    </source>
</evidence>
<dbReference type="EMBL" id="FNCC01000006">
    <property type="protein sequence ID" value="SDG22966.1"/>
    <property type="molecule type" value="Genomic_DNA"/>
</dbReference>
<feature type="signal peptide" evidence="1">
    <location>
        <begin position="1"/>
        <end position="25"/>
    </location>
</feature>
<dbReference type="AlphaFoldDB" id="A0A1G7SIQ5"/>
<keyword evidence="3" id="KW-1185">Reference proteome</keyword>
<name>A0A1G7SIQ5_9PSEU</name>
<dbReference type="PROSITE" id="PS51257">
    <property type="entry name" value="PROKAR_LIPOPROTEIN"/>
    <property type="match status" value="1"/>
</dbReference>
<evidence type="ECO:0000313" key="2">
    <source>
        <dbReference type="EMBL" id="SDG22966.1"/>
    </source>
</evidence>
<dbReference type="Proteomes" id="UP000199623">
    <property type="component" value="Unassembled WGS sequence"/>
</dbReference>
<keyword evidence="1" id="KW-0732">Signal</keyword>
<dbReference type="OrthoDB" id="3686846at2"/>
<evidence type="ECO:0008006" key="4">
    <source>
        <dbReference type="Google" id="ProtNLM"/>
    </source>
</evidence>
<protein>
    <recommendedName>
        <fullName evidence="4">DUF4352 domain-containing protein</fullName>
    </recommendedName>
</protein>
<evidence type="ECO:0000256" key="1">
    <source>
        <dbReference type="SAM" id="SignalP"/>
    </source>
</evidence>
<organism evidence="2 3">
    <name type="scientific">Lentzea fradiae</name>
    <dbReference type="NCBI Taxonomy" id="200378"/>
    <lineage>
        <taxon>Bacteria</taxon>
        <taxon>Bacillati</taxon>
        <taxon>Actinomycetota</taxon>
        <taxon>Actinomycetes</taxon>
        <taxon>Pseudonocardiales</taxon>
        <taxon>Pseudonocardiaceae</taxon>
        <taxon>Lentzea</taxon>
    </lineage>
</organism>